<feature type="region of interest" description="Disordered" evidence="6">
    <location>
        <begin position="354"/>
        <end position="399"/>
    </location>
</feature>
<gene>
    <name evidence="8" type="ORF">ElyMa_002819300</name>
</gene>
<evidence type="ECO:0000256" key="6">
    <source>
        <dbReference type="SAM" id="MobiDB-lite"/>
    </source>
</evidence>
<reference evidence="8 9" key="1">
    <citation type="journal article" date="2021" name="Elife">
        <title>Chloroplast acquisition without the gene transfer in kleptoplastic sea slugs, Plakobranchus ocellatus.</title>
        <authorList>
            <person name="Maeda T."/>
            <person name="Takahashi S."/>
            <person name="Yoshida T."/>
            <person name="Shimamura S."/>
            <person name="Takaki Y."/>
            <person name="Nagai Y."/>
            <person name="Toyoda A."/>
            <person name="Suzuki Y."/>
            <person name="Arimoto A."/>
            <person name="Ishii H."/>
            <person name="Satoh N."/>
            <person name="Nishiyama T."/>
            <person name="Hasebe M."/>
            <person name="Maruyama T."/>
            <person name="Minagawa J."/>
            <person name="Obokata J."/>
            <person name="Shigenobu S."/>
        </authorList>
    </citation>
    <scope>NUCLEOTIDE SEQUENCE [LARGE SCALE GENOMIC DNA]</scope>
</reference>
<name>A0AAV4HSR5_9GAST</name>
<feature type="compositionally biased region" description="Low complexity" evidence="6">
    <location>
        <begin position="230"/>
        <end position="241"/>
    </location>
</feature>
<evidence type="ECO:0000256" key="1">
    <source>
        <dbReference type="ARBA" id="ARBA00022723"/>
    </source>
</evidence>
<dbReference type="GO" id="GO:0000981">
    <property type="term" value="F:DNA-binding transcription factor activity, RNA polymerase II-specific"/>
    <property type="evidence" value="ECO:0007669"/>
    <property type="project" value="TreeGrafter"/>
</dbReference>
<feature type="domain" description="C2H2-type" evidence="7">
    <location>
        <begin position="48"/>
        <end position="76"/>
    </location>
</feature>
<evidence type="ECO:0000256" key="3">
    <source>
        <dbReference type="ARBA" id="ARBA00022771"/>
    </source>
</evidence>
<keyword evidence="4" id="KW-0862">Zinc</keyword>
<evidence type="ECO:0000313" key="9">
    <source>
        <dbReference type="Proteomes" id="UP000762676"/>
    </source>
</evidence>
<dbReference type="GO" id="GO:0005667">
    <property type="term" value="C:transcription regulator complex"/>
    <property type="evidence" value="ECO:0007669"/>
    <property type="project" value="TreeGrafter"/>
</dbReference>
<evidence type="ECO:0000256" key="2">
    <source>
        <dbReference type="ARBA" id="ARBA00022737"/>
    </source>
</evidence>
<feature type="compositionally biased region" description="Polar residues" evidence="6">
    <location>
        <begin position="385"/>
        <end position="399"/>
    </location>
</feature>
<dbReference type="GO" id="GO:0000785">
    <property type="term" value="C:chromatin"/>
    <property type="evidence" value="ECO:0007669"/>
    <property type="project" value="TreeGrafter"/>
</dbReference>
<dbReference type="InterPro" id="IPR013087">
    <property type="entry name" value="Znf_C2H2_type"/>
</dbReference>
<dbReference type="PANTHER" id="PTHR14003">
    <property type="entry name" value="TRANSCRIPTIONAL REPRESSOR PROTEIN YY"/>
    <property type="match status" value="1"/>
</dbReference>
<dbReference type="GO" id="GO:0008270">
    <property type="term" value="F:zinc ion binding"/>
    <property type="evidence" value="ECO:0007669"/>
    <property type="project" value="UniProtKB-KW"/>
</dbReference>
<dbReference type="InterPro" id="IPR036236">
    <property type="entry name" value="Znf_C2H2_sf"/>
</dbReference>
<dbReference type="AlphaFoldDB" id="A0AAV4HSR5"/>
<feature type="region of interest" description="Disordered" evidence="6">
    <location>
        <begin position="224"/>
        <end position="251"/>
    </location>
</feature>
<accession>A0AAV4HSR5</accession>
<dbReference type="Proteomes" id="UP000762676">
    <property type="component" value="Unassembled WGS sequence"/>
</dbReference>
<dbReference type="GO" id="GO:0000978">
    <property type="term" value="F:RNA polymerase II cis-regulatory region sequence-specific DNA binding"/>
    <property type="evidence" value="ECO:0007669"/>
    <property type="project" value="TreeGrafter"/>
</dbReference>
<evidence type="ECO:0000256" key="4">
    <source>
        <dbReference type="ARBA" id="ARBA00022833"/>
    </source>
</evidence>
<organism evidence="8 9">
    <name type="scientific">Elysia marginata</name>
    <dbReference type="NCBI Taxonomy" id="1093978"/>
    <lineage>
        <taxon>Eukaryota</taxon>
        <taxon>Metazoa</taxon>
        <taxon>Spiralia</taxon>
        <taxon>Lophotrochozoa</taxon>
        <taxon>Mollusca</taxon>
        <taxon>Gastropoda</taxon>
        <taxon>Heterobranchia</taxon>
        <taxon>Euthyneura</taxon>
        <taxon>Panpulmonata</taxon>
        <taxon>Sacoglossa</taxon>
        <taxon>Placobranchoidea</taxon>
        <taxon>Plakobranchidae</taxon>
        <taxon>Elysia</taxon>
    </lineage>
</organism>
<keyword evidence="1" id="KW-0479">Metal-binding</keyword>
<keyword evidence="3 5" id="KW-0863">Zinc-finger</keyword>
<dbReference type="PROSITE" id="PS50157">
    <property type="entry name" value="ZINC_FINGER_C2H2_2"/>
    <property type="match status" value="2"/>
</dbReference>
<proteinExistence type="predicted"/>
<protein>
    <submittedName>
        <fullName evidence="8">Zinc finger protein 668</fullName>
    </submittedName>
</protein>
<dbReference type="Gene3D" id="3.30.160.60">
    <property type="entry name" value="Classic Zinc Finger"/>
    <property type="match status" value="1"/>
</dbReference>
<dbReference type="Pfam" id="PF00096">
    <property type="entry name" value="zf-C2H2"/>
    <property type="match status" value="1"/>
</dbReference>
<sequence>MKCDLTAHLKVHNQDRSRRYQCHVCGKTFFQRYYLPRHMLQHQGIKNFRCEHCGDLFTTNYGLRKHCWRKHGQPRPSHKQSLMLDIKERNTISVIFERKTFPSPQQPPSSIHKPTKTVVGCPLVRQSIDNISYQEESDGDLARQDPYQLQKALETSSCSTNSSILTCQGHQNMSTLSQGANVPDLCGSVFQGPLSAHSTHRLSLSTSPGPLSPEFVVSRSLHTVLSPHQSTSRPGTSTTPTHFSERSFKPHPEDCLQNTPTLGLASLLSQAQVDLQLTHYTHHDLGLQHTQQTAVLNVSPQGPTFAPLTAFENQQLGADDMFCNIDESQRPCSTQSTTLLSTGQEPHQQAYYPTTGEVGTPMSATGHRLLPPDAKDNEQVAAPETESTLLSNVNEDTVP</sequence>
<evidence type="ECO:0000256" key="5">
    <source>
        <dbReference type="PROSITE-ProRule" id="PRU00042"/>
    </source>
</evidence>
<dbReference type="GO" id="GO:0031519">
    <property type="term" value="C:PcG protein complex"/>
    <property type="evidence" value="ECO:0007669"/>
    <property type="project" value="TreeGrafter"/>
</dbReference>
<evidence type="ECO:0000259" key="7">
    <source>
        <dbReference type="PROSITE" id="PS50157"/>
    </source>
</evidence>
<dbReference type="EMBL" id="BMAT01005844">
    <property type="protein sequence ID" value="GFS00640.1"/>
    <property type="molecule type" value="Genomic_DNA"/>
</dbReference>
<dbReference type="SMART" id="SM00355">
    <property type="entry name" value="ZnF_C2H2"/>
    <property type="match status" value="2"/>
</dbReference>
<keyword evidence="9" id="KW-1185">Reference proteome</keyword>
<dbReference type="SUPFAM" id="SSF57667">
    <property type="entry name" value="beta-beta-alpha zinc fingers"/>
    <property type="match status" value="1"/>
</dbReference>
<evidence type="ECO:0000313" key="8">
    <source>
        <dbReference type="EMBL" id="GFS00640.1"/>
    </source>
</evidence>
<dbReference type="PANTHER" id="PTHR14003:SF19">
    <property type="entry name" value="YY2 TRANSCRIPTION FACTOR"/>
    <property type="match status" value="1"/>
</dbReference>
<feature type="domain" description="C2H2-type" evidence="7">
    <location>
        <begin position="20"/>
        <end position="47"/>
    </location>
</feature>
<keyword evidence="2" id="KW-0677">Repeat</keyword>
<comment type="caution">
    <text evidence="8">The sequence shown here is derived from an EMBL/GenBank/DDBJ whole genome shotgun (WGS) entry which is preliminary data.</text>
</comment>
<dbReference type="PROSITE" id="PS00028">
    <property type="entry name" value="ZINC_FINGER_C2H2_1"/>
    <property type="match status" value="2"/>
</dbReference>